<keyword evidence="1" id="KW-1133">Transmembrane helix</keyword>
<proteinExistence type="predicted"/>
<name>A0A2A4G429_9FLAO</name>
<organism evidence="2 3">
    <name type="scientific">Sediminicola luteus</name>
    <dbReference type="NCBI Taxonomy" id="319238"/>
    <lineage>
        <taxon>Bacteria</taxon>
        <taxon>Pseudomonadati</taxon>
        <taxon>Bacteroidota</taxon>
        <taxon>Flavobacteriia</taxon>
        <taxon>Flavobacteriales</taxon>
        <taxon>Flavobacteriaceae</taxon>
        <taxon>Sediminicola</taxon>
    </lineage>
</organism>
<gene>
    <name evidence="2" type="ORF">B7P33_15635</name>
</gene>
<protein>
    <submittedName>
        <fullName evidence="2">Uncharacterized protein</fullName>
    </submittedName>
</protein>
<dbReference type="OrthoDB" id="1376579at2"/>
<accession>A0A2A4G429</accession>
<feature type="transmembrane region" description="Helical" evidence="1">
    <location>
        <begin position="44"/>
        <end position="64"/>
    </location>
</feature>
<evidence type="ECO:0000313" key="2">
    <source>
        <dbReference type="EMBL" id="PCE62724.1"/>
    </source>
</evidence>
<feature type="transmembrane region" description="Helical" evidence="1">
    <location>
        <begin position="12"/>
        <end position="32"/>
    </location>
</feature>
<keyword evidence="3" id="KW-1185">Reference proteome</keyword>
<comment type="caution">
    <text evidence="2">The sequence shown here is derived from an EMBL/GenBank/DDBJ whole genome shotgun (WGS) entry which is preliminary data.</text>
</comment>
<keyword evidence="1" id="KW-0472">Membrane</keyword>
<dbReference type="RefSeq" id="WP_097440832.1">
    <property type="nucleotide sequence ID" value="NZ_KZ300477.1"/>
</dbReference>
<sequence>MILEVGNLNGLVALLFAIMLVPPILLGGISIFVRSKHKKTAKVLAILAAIYLIVGLGICGTLMAG</sequence>
<dbReference type="EMBL" id="NBWU01000007">
    <property type="protein sequence ID" value="PCE62724.1"/>
    <property type="molecule type" value="Genomic_DNA"/>
</dbReference>
<dbReference type="Proteomes" id="UP000219559">
    <property type="component" value="Unassembled WGS sequence"/>
</dbReference>
<dbReference type="AlphaFoldDB" id="A0A2A4G429"/>
<keyword evidence="1" id="KW-0812">Transmembrane</keyword>
<evidence type="ECO:0000256" key="1">
    <source>
        <dbReference type="SAM" id="Phobius"/>
    </source>
</evidence>
<evidence type="ECO:0000313" key="3">
    <source>
        <dbReference type="Proteomes" id="UP000219559"/>
    </source>
</evidence>
<reference evidence="2 3" key="1">
    <citation type="submission" date="2017-04" db="EMBL/GenBank/DDBJ databases">
        <title>A new member of the family Flavobacteriaceae isolated from ascidians.</title>
        <authorList>
            <person name="Chen L."/>
        </authorList>
    </citation>
    <scope>NUCLEOTIDE SEQUENCE [LARGE SCALE GENOMIC DNA]</scope>
    <source>
        <strain evidence="2 3">HQA918</strain>
    </source>
</reference>